<feature type="transmembrane region" description="Helical" evidence="2">
    <location>
        <begin position="230"/>
        <end position="252"/>
    </location>
</feature>
<evidence type="ECO:0000313" key="3">
    <source>
        <dbReference type="EMBL" id="MFB9994611.1"/>
    </source>
</evidence>
<feature type="compositionally biased region" description="Pro residues" evidence="1">
    <location>
        <begin position="7"/>
        <end position="20"/>
    </location>
</feature>
<feature type="transmembrane region" description="Helical" evidence="2">
    <location>
        <begin position="293"/>
        <end position="316"/>
    </location>
</feature>
<feature type="transmembrane region" description="Helical" evidence="2">
    <location>
        <begin position="429"/>
        <end position="450"/>
    </location>
</feature>
<feature type="transmembrane region" description="Helical" evidence="2">
    <location>
        <begin position="195"/>
        <end position="218"/>
    </location>
</feature>
<keyword evidence="2" id="KW-0472">Membrane</keyword>
<feature type="transmembrane region" description="Helical" evidence="2">
    <location>
        <begin position="171"/>
        <end position="188"/>
    </location>
</feature>
<sequence length="739" mass="78825">MGVPDSASPPPLRNPQPPASPFLRWFLDTGQPEKEGFYEEEGSAKAQEHTHPWWKVMCLTGVDYFSTLGYQPGIAALAAGALSPVATLVLVLVTLFGALPMYRRVAAESPHGDGSISMLERLLAYWPSKLLVLALIGFVATGFVITITLSAADGAAHLMENPFLKTALEGTQVPVTLTLIALLGAVFLKGFKEAIGIAVGIVILYIGLSAVVIGRGIVDVVAQPQVIGDWWKALTTTYLSPLALIGAALLVFPRLALGLSGFETGVVVMPLVRGGAQDTKANPTGRIRNTQTLLTTAALIMSVMLIGSALVTTFLIPRAQFWPAVTQTRSVNAADLNAGRAVFNMPLDDAAQPNEVYSLPLAAGKTGTYRVDAQTGGGVVPLTVTVKPTAAPGSEQVTVVKAAGEANGRALAYLAHSRLGEGFGTIYDISTILILWFAGASAMAGLLNIVPRYLPRYGMAPDWARATRPLAVVFTLISALVTILFRANVDAQAGAYATGVLALMTSAAIAVFLTELRRKHRWPAAAFALVSVLFIYTSAVTIISRPEGLYIALVFVGAILVFSIASRVSRSTELRANSITVDDTARLIMGSTKGRPLRLIANALDAGDAAEYREKELEVRADTHLPGRDTATFLEVQVRDASSFSDDLQVTGHHVGSYQILRLKGASSVPNAIAAFLLYVRDETGVPPHVYFEWDEDSPVRNALRFLIAGEGDIPPLTHEILRQAEPERKRRPVVHAGG</sequence>
<comment type="caution">
    <text evidence="3">The sequence shown here is derived from an EMBL/GenBank/DDBJ whole genome shotgun (WGS) entry which is preliminary data.</text>
</comment>
<dbReference type="EMBL" id="JBHLYR010000063">
    <property type="protein sequence ID" value="MFB9994611.1"/>
    <property type="molecule type" value="Genomic_DNA"/>
</dbReference>
<proteinExistence type="predicted"/>
<dbReference type="Proteomes" id="UP001589733">
    <property type="component" value="Unassembled WGS sequence"/>
</dbReference>
<keyword evidence="2" id="KW-0812">Transmembrane</keyword>
<gene>
    <name evidence="3" type="ORF">ACFFLM_21870</name>
</gene>
<evidence type="ECO:0000313" key="4">
    <source>
        <dbReference type="Proteomes" id="UP001589733"/>
    </source>
</evidence>
<name>A0ABV6B863_9DEIO</name>
<feature type="transmembrane region" description="Helical" evidence="2">
    <location>
        <begin position="74"/>
        <end position="99"/>
    </location>
</feature>
<dbReference type="RefSeq" id="WP_380015728.1">
    <property type="nucleotide sequence ID" value="NZ_JBHLYR010000063.1"/>
</dbReference>
<feature type="transmembrane region" description="Helical" evidence="2">
    <location>
        <begin position="130"/>
        <end position="151"/>
    </location>
</feature>
<evidence type="ECO:0000256" key="2">
    <source>
        <dbReference type="SAM" id="Phobius"/>
    </source>
</evidence>
<feature type="region of interest" description="Disordered" evidence="1">
    <location>
        <begin position="1"/>
        <end position="21"/>
    </location>
</feature>
<accession>A0ABV6B863</accession>
<feature type="transmembrane region" description="Helical" evidence="2">
    <location>
        <begin position="493"/>
        <end position="513"/>
    </location>
</feature>
<keyword evidence="4" id="KW-1185">Reference proteome</keyword>
<feature type="transmembrane region" description="Helical" evidence="2">
    <location>
        <begin position="549"/>
        <end position="568"/>
    </location>
</feature>
<evidence type="ECO:0000256" key="1">
    <source>
        <dbReference type="SAM" id="MobiDB-lite"/>
    </source>
</evidence>
<organism evidence="3 4">
    <name type="scientific">Deinococcus oregonensis</name>
    <dbReference type="NCBI Taxonomy" id="1805970"/>
    <lineage>
        <taxon>Bacteria</taxon>
        <taxon>Thermotogati</taxon>
        <taxon>Deinococcota</taxon>
        <taxon>Deinococci</taxon>
        <taxon>Deinococcales</taxon>
        <taxon>Deinococcaceae</taxon>
        <taxon>Deinococcus</taxon>
    </lineage>
</organism>
<reference evidence="3 4" key="1">
    <citation type="submission" date="2024-09" db="EMBL/GenBank/DDBJ databases">
        <authorList>
            <person name="Sun Q."/>
            <person name="Mori K."/>
        </authorList>
    </citation>
    <scope>NUCLEOTIDE SEQUENCE [LARGE SCALE GENOMIC DNA]</scope>
    <source>
        <strain evidence="3 4">JCM 13503</strain>
    </source>
</reference>
<keyword evidence="2" id="KW-1133">Transmembrane helix</keyword>
<feature type="transmembrane region" description="Helical" evidence="2">
    <location>
        <begin position="525"/>
        <end position="543"/>
    </location>
</feature>
<dbReference type="Gene3D" id="1.20.1740.10">
    <property type="entry name" value="Amino acid/polyamine transporter I"/>
    <property type="match status" value="1"/>
</dbReference>
<feature type="transmembrane region" description="Helical" evidence="2">
    <location>
        <begin position="470"/>
        <end position="487"/>
    </location>
</feature>
<protein>
    <submittedName>
        <fullName evidence="3">APC family permease</fullName>
    </submittedName>
</protein>